<dbReference type="Proteomes" id="UP001271648">
    <property type="component" value="Unassembled WGS sequence"/>
</dbReference>
<reference evidence="2 3" key="1">
    <citation type="submission" date="2023-06" db="EMBL/GenBank/DDBJ databases">
        <title>Sporosarcina sp. nov., isolated from Korean traditional fermented seafood 'Jeotgal'.</title>
        <authorList>
            <person name="Yang A.I."/>
            <person name="Shin N.-R."/>
        </authorList>
    </citation>
    <scope>NUCLEOTIDE SEQUENCE [LARGE SCALE GENOMIC DNA]</scope>
    <source>
        <strain evidence="2 3">KCTC43456</strain>
    </source>
</reference>
<sequence length="118" mass="13767">MLNYKNRDHEVLNSYWDKWLGLSDEIAAALKQKDRKVVPLMETAINNYSEMLSSFVFIEPTAVEDTSQAIEPLNGHERLLFIREKMNREFAYIQLKALYSEAQKKAVSLLARNMIKSR</sequence>
<comment type="caution">
    <text evidence="2">The sequence shown here is derived from an EMBL/GenBank/DDBJ whole genome shotgun (WGS) entry which is preliminary data.</text>
</comment>
<organism evidence="2 3">
    <name type="scientific">Sporosarcina thermotolerans</name>
    <dbReference type="NCBI Taxonomy" id="633404"/>
    <lineage>
        <taxon>Bacteria</taxon>
        <taxon>Bacillati</taxon>
        <taxon>Bacillota</taxon>
        <taxon>Bacilli</taxon>
        <taxon>Bacillales</taxon>
        <taxon>Caryophanaceae</taxon>
        <taxon>Sporosarcina</taxon>
    </lineage>
</organism>
<gene>
    <name evidence="2" type="ORF">QTL97_01070</name>
</gene>
<protein>
    <recommendedName>
        <fullName evidence="1">YpoC-like domain-containing protein</fullName>
    </recommendedName>
</protein>
<evidence type="ECO:0000259" key="1">
    <source>
        <dbReference type="Pfam" id="PF21747"/>
    </source>
</evidence>
<keyword evidence="3" id="KW-1185">Reference proteome</keyword>
<dbReference type="AlphaFoldDB" id="A0AAW9A3Q5"/>
<proteinExistence type="predicted"/>
<evidence type="ECO:0000313" key="2">
    <source>
        <dbReference type="EMBL" id="MDW0115527.1"/>
    </source>
</evidence>
<dbReference type="RefSeq" id="WP_283731864.1">
    <property type="nucleotide sequence ID" value="NZ_CP125968.1"/>
</dbReference>
<accession>A0AAW9A3Q5</accession>
<name>A0AAW9A3Q5_9BACL</name>
<feature type="domain" description="YpoC-like" evidence="1">
    <location>
        <begin position="10"/>
        <end position="112"/>
    </location>
</feature>
<dbReference type="InterPro" id="IPR048427">
    <property type="entry name" value="YpoC"/>
</dbReference>
<evidence type="ECO:0000313" key="3">
    <source>
        <dbReference type="Proteomes" id="UP001271648"/>
    </source>
</evidence>
<dbReference type="Pfam" id="PF21747">
    <property type="entry name" value="YpoC"/>
    <property type="match status" value="1"/>
</dbReference>
<dbReference type="EMBL" id="JAUBDJ010000001">
    <property type="protein sequence ID" value="MDW0115527.1"/>
    <property type="molecule type" value="Genomic_DNA"/>
</dbReference>